<dbReference type="RefSeq" id="WP_105215981.1">
    <property type="nucleotide sequence ID" value="NZ_CP027062.1"/>
</dbReference>
<evidence type="ECO:0000313" key="2">
    <source>
        <dbReference type="Proteomes" id="UP000238442"/>
    </source>
</evidence>
<dbReference type="InterPro" id="IPR019850">
    <property type="entry name" value="GldD-like"/>
</dbReference>
<evidence type="ECO:0000313" key="1">
    <source>
        <dbReference type="EMBL" id="AVI50842.1"/>
    </source>
</evidence>
<dbReference type="AlphaFoldDB" id="A0A2S0HW05"/>
<organism evidence="1 2">
    <name type="scientific">Pukyongia salina</name>
    <dbReference type="NCBI Taxonomy" id="2094025"/>
    <lineage>
        <taxon>Bacteria</taxon>
        <taxon>Pseudomonadati</taxon>
        <taxon>Bacteroidota</taxon>
        <taxon>Flavobacteriia</taxon>
        <taxon>Flavobacteriales</taxon>
        <taxon>Flavobacteriaceae</taxon>
        <taxon>Pukyongia</taxon>
    </lineage>
</organism>
<dbReference type="OrthoDB" id="679501at2"/>
<keyword evidence="1" id="KW-0449">Lipoprotein</keyword>
<proteinExistence type="predicted"/>
<dbReference type="Pfam" id="PF25593">
    <property type="entry name" value="GldD_lipo"/>
    <property type="match status" value="1"/>
</dbReference>
<dbReference type="NCBIfam" id="TIGR03512">
    <property type="entry name" value="GldD_lipo"/>
    <property type="match status" value="1"/>
</dbReference>
<dbReference type="KEGG" id="aue:C5O00_06510"/>
<gene>
    <name evidence="1" type="primary">gldD</name>
    <name evidence="1" type="ORF">C5O00_06510</name>
</gene>
<dbReference type="EMBL" id="CP027062">
    <property type="protein sequence ID" value="AVI50842.1"/>
    <property type="molecule type" value="Genomic_DNA"/>
</dbReference>
<protein>
    <submittedName>
        <fullName evidence="1">Gliding motility lipoprotein GldD</fullName>
    </submittedName>
</protein>
<keyword evidence="2" id="KW-1185">Reference proteome</keyword>
<dbReference type="Proteomes" id="UP000238442">
    <property type="component" value="Chromosome"/>
</dbReference>
<reference evidence="1 2" key="1">
    <citation type="submission" date="2018-02" db="EMBL/GenBank/DDBJ databases">
        <title>Genomic analysis of the strain RR4-38 isolated from a seawater recirculating aquaculture system.</title>
        <authorList>
            <person name="Kim Y.-S."/>
            <person name="Jang Y.H."/>
            <person name="Kim K.-H."/>
        </authorList>
    </citation>
    <scope>NUCLEOTIDE SEQUENCE [LARGE SCALE GENOMIC DNA]</scope>
    <source>
        <strain evidence="1 2">RR4-38</strain>
    </source>
</reference>
<name>A0A2S0HW05_9FLAO</name>
<sequence>MRTVLILVALICFASCKDEVIVKPSAMIRLEYPAPVYKEISTDCPYAFEKNSQAVLQKKKNCWMNLEYPNMKATVYLTYQQIRNNNLDSLLRDAQKLTYDHTIKAETILEQPRVDSVNRVFGMFYMINGDAATQSQFYVTDSLDHFITGSLYFESKPNFDSLYPAVIYLREDIRHIMETIHWRD</sequence>
<accession>A0A2S0HW05</accession>